<dbReference type="STRING" id="452.Lspi_2716"/>
<proteinExistence type="predicted"/>
<keyword evidence="2" id="KW-1185">Reference proteome</keyword>
<name>A0A0W0YW70_LEGSP</name>
<evidence type="ECO:0000313" key="2">
    <source>
        <dbReference type="Proteomes" id="UP000054877"/>
    </source>
</evidence>
<dbReference type="OrthoDB" id="5648533at2"/>
<dbReference type="RefSeq" id="WP_058484633.1">
    <property type="nucleotide sequence ID" value="NZ_CAAAII010000012.1"/>
</dbReference>
<dbReference type="AlphaFoldDB" id="A0A0W0YW70"/>
<reference evidence="1 2" key="1">
    <citation type="submission" date="2015-11" db="EMBL/GenBank/DDBJ databases">
        <title>Genomic analysis of 38 Legionella species identifies large and diverse effector repertoires.</title>
        <authorList>
            <person name="Burstein D."/>
            <person name="Amaro F."/>
            <person name="Zusman T."/>
            <person name="Lifshitz Z."/>
            <person name="Cohen O."/>
            <person name="Gilbert J.A."/>
            <person name="Pupko T."/>
            <person name="Shuman H.A."/>
            <person name="Segal G."/>
        </authorList>
    </citation>
    <scope>NUCLEOTIDE SEQUENCE [LARGE SCALE GENOMIC DNA]</scope>
    <source>
        <strain evidence="1 2">Mt.St.Helens-9</strain>
    </source>
</reference>
<organism evidence="1 2">
    <name type="scientific">Legionella spiritensis</name>
    <dbReference type="NCBI Taxonomy" id="452"/>
    <lineage>
        <taxon>Bacteria</taxon>
        <taxon>Pseudomonadati</taxon>
        <taxon>Pseudomonadota</taxon>
        <taxon>Gammaproteobacteria</taxon>
        <taxon>Legionellales</taxon>
        <taxon>Legionellaceae</taxon>
        <taxon>Legionella</taxon>
    </lineage>
</organism>
<accession>A0A0W0YW70</accession>
<protein>
    <submittedName>
        <fullName evidence="1">Uncharacterized protein</fullName>
    </submittedName>
</protein>
<dbReference type="PATRIC" id="fig|452.5.peg.3007"/>
<comment type="caution">
    <text evidence="1">The sequence shown here is derived from an EMBL/GenBank/DDBJ whole genome shotgun (WGS) entry which is preliminary data.</text>
</comment>
<dbReference type="Proteomes" id="UP000054877">
    <property type="component" value="Unassembled WGS sequence"/>
</dbReference>
<dbReference type="EMBL" id="LNYX01000034">
    <property type="protein sequence ID" value="KTD61096.1"/>
    <property type="molecule type" value="Genomic_DNA"/>
</dbReference>
<gene>
    <name evidence="1" type="ORF">Lspi_2716</name>
</gene>
<sequence>MWFTELKDAIYGFFYHNNNPPPALPVENIEAPPINDIQDKALLNLLNTSLDSDEKYHRLMACIRRYDTDYLNQIILVESHETVDGDAGTPPHWTTTATKRTYNLPNQLTAESQFTTLANIVATNELNFSSRQMCDLFQALMDKGVDFCATDQSPYLDLIHPKSGNNPLKSLIAASLDDALLIELLHEFIDYIAHSLPPEQQTTIIHNQDNFAYDAMKPAEFLLRLGHEDLALRLYEMGAQPSAKEFRLACASYATTAHYDEAMQCIRYIMDSTINLDETSLLEGKESLLKASPVQYNEMLARISQTLREESKLTQGHSTLFGMMQEDYLTHHQDKKSVSFHDFCQDTTNGHHPLIKKYALMRIKQENIGNGFFSDYYRRDCQHLTQNKFTLLSADQKANTQLHNLIDSIENRLTPATTLSMARL</sequence>
<evidence type="ECO:0000313" key="1">
    <source>
        <dbReference type="EMBL" id="KTD61096.1"/>
    </source>
</evidence>